<accession>D6YTP9</accession>
<dbReference type="HOGENOM" id="CLU_035711_0_0_0"/>
<keyword evidence="1" id="KW-0472">Membrane</keyword>
<proteinExistence type="predicted"/>
<dbReference type="Proteomes" id="UP000001505">
    <property type="component" value="Chromosome"/>
</dbReference>
<feature type="transmembrane region" description="Helical" evidence="1">
    <location>
        <begin position="204"/>
        <end position="230"/>
    </location>
</feature>
<protein>
    <submittedName>
        <fullName evidence="2">Putative permease for cytosine/purines, uracil, thiamine, allantoin</fullName>
    </submittedName>
</protein>
<gene>
    <name evidence="2" type="ordered locus">wcw_0135</name>
</gene>
<feature type="transmembrane region" description="Helical" evidence="1">
    <location>
        <begin position="137"/>
        <end position="159"/>
    </location>
</feature>
<dbReference type="KEGG" id="wch:wcw_0135"/>
<dbReference type="GO" id="GO:0005886">
    <property type="term" value="C:plasma membrane"/>
    <property type="evidence" value="ECO:0007669"/>
    <property type="project" value="TreeGrafter"/>
</dbReference>
<dbReference type="PANTHER" id="PTHR30569">
    <property type="entry name" value="CYTOSINE TRANSPORTER CODB"/>
    <property type="match status" value="1"/>
</dbReference>
<evidence type="ECO:0000313" key="3">
    <source>
        <dbReference type="Proteomes" id="UP000001505"/>
    </source>
</evidence>
<name>D6YTP9_WADCW</name>
<feature type="transmembrane region" description="Helical" evidence="1">
    <location>
        <begin position="250"/>
        <end position="275"/>
    </location>
</feature>
<feature type="transmembrane region" description="Helical" evidence="1">
    <location>
        <begin position="109"/>
        <end position="130"/>
    </location>
</feature>
<dbReference type="RefSeq" id="WP_013181238.1">
    <property type="nucleotide sequence ID" value="NC_014225.1"/>
</dbReference>
<dbReference type="PANTHER" id="PTHR30569:SF0">
    <property type="entry name" value="CYTOSINE PERMEASE"/>
    <property type="match status" value="1"/>
</dbReference>
<dbReference type="eggNOG" id="COG1457">
    <property type="taxonomic scope" value="Bacteria"/>
</dbReference>
<feature type="transmembrane region" description="Helical" evidence="1">
    <location>
        <begin position="310"/>
        <end position="329"/>
    </location>
</feature>
<keyword evidence="3" id="KW-1185">Reference proteome</keyword>
<organism evidence="2 3">
    <name type="scientific">Waddlia chondrophila (strain ATCC VR-1470 / WSU 86-1044)</name>
    <dbReference type="NCBI Taxonomy" id="716544"/>
    <lineage>
        <taxon>Bacteria</taxon>
        <taxon>Pseudomonadati</taxon>
        <taxon>Chlamydiota</taxon>
        <taxon>Chlamydiia</taxon>
        <taxon>Parachlamydiales</taxon>
        <taxon>Waddliaceae</taxon>
        <taxon>Waddlia</taxon>
    </lineage>
</organism>
<evidence type="ECO:0000313" key="2">
    <source>
        <dbReference type="EMBL" id="ADI37510.1"/>
    </source>
</evidence>
<dbReference type="InterPro" id="IPR030191">
    <property type="entry name" value="CodB"/>
</dbReference>
<feature type="transmembrane region" description="Helical" evidence="1">
    <location>
        <begin position="35"/>
        <end position="61"/>
    </location>
</feature>
<dbReference type="GO" id="GO:0015209">
    <property type="term" value="F:cytosine transmembrane transporter activity"/>
    <property type="evidence" value="ECO:0007669"/>
    <property type="project" value="InterPro"/>
</dbReference>
<dbReference type="EMBL" id="CP001928">
    <property type="protein sequence ID" value="ADI37510.1"/>
    <property type="molecule type" value="Genomic_DNA"/>
</dbReference>
<dbReference type="OrthoDB" id="9787279at2"/>
<sequence>MDRQGWLQLTAVQAGGAICLPVFVIGHALGKSYGMASAAMAIVLGNTLLLALAFVSGVYSAEKRLSTIQCAIACFGDQGKGGFSSAMVLSMIGWFAIQLHLMGECLNQILPSSIGIASPLGMGVVMTALGTRGLRGVGILANLSMPLLIATIVAGLIGADKGKGVALEPKLLTMSGLSLVLACSIGAVVDLPTFFRSAKSRKDAVIAVCVLFVLVIPSVEMVGVVLSSSGEQKGFLDVLMGAHASGVWELWVLCFVLIAGWTTNSANLYSAAVSLEPVLQRVEFSKRTLLAGSVGTLLSVFPLLDGLELVLQPIGVVLTSMGAVLIVCFLSENKTTPQQNFASWMIGAGAGMISLATSTATGIAVLDGFIASLIAMGAFSLKKERWINEKNN</sequence>
<feature type="transmembrane region" description="Helical" evidence="1">
    <location>
        <begin position="82"/>
        <end position="103"/>
    </location>
</feature>
<reference evidence="2 3" key="1">
    <citation type="journal article" date="2010" name="PLoS ONE">
        <title>The Waddlia genome: a window into chlamydial biology.</title>
        <authorList>
            <person name="Bertelli C."/>
            <person name="Collyn F."/>
            <person name="Croxatto A."/>
            <person name="Ruckert C."/>
            <person name="Polkinghorne A."/>
            <person name="Kebbi-Beghdadi C."/>
            <person name="Goesmann A."/>
            <person name="Vaughan L."/>
            <person name="Greub G."/>
        </authorList>
    </citation>
    <scope>NUCLEOTIDE SEQUENCE [LARGE SCALE GENOMIC DNA]</scope>
    <source>
        <strain evidence="3">ATCC VR-1470 / WSU 86-1044</strain>
    </source>
</reference>
<keyword evidence="1" id="KW-1133">Transmembrane helix</keyword>
<feature type="transmembrane region" description="Helical" evidence="1">
    <location>
        <begin position="341"/>
        <end position="357"/>
    </location>
</feature>
<dbReference type="STRING" id="716544.wcw_0135"/>
<feature type="transmembrane region" description="Helical" evidence="1">
    <location>
        <begin position="287"/>
        <end position="304"/>
    </location>
</feature>
<keyword evidence="1" id="KW-0812">Transmembrane</keyword>
<evidence type="ECO:0000256" key="1">
    <source>
        <dbReference type="SAM" id="Phobius"/>
    </source>
</evidence>
<dbReference type="AlphaFoldDB" id="D6YTP9"/>
<feature type="transmembrane region" description="Helical" evidence="1">
    <location>
        <begin position="171"/>
        <end position="192"/>
    </location>
</feature>
<feature type="transmembrane region" description="Helical" evidence="1">
    <location>
        <begin position="7"/>
        <end position="29"/>
    </location>
</feature>
<dbReference type="Gene3D" id="1.10.4160.10">
    <property type="entry name" value="Hydantoin permease"/>
    <property type="match status" value="1"/>
</dbReference>